<proteinExistence type="inferred from homology"/>
<dbReference type="AlphaFoldDB" id="A0A4Y8IZL4"/>
<reference evidence="6 7" key="1">
    <citation type="submission" date="2019-03" db="EMBL/GenBank/DDBJ databases">
        <authorList>
            <person name="He R.-H."/>
        </authorList>
    </citation>
    <scope>NUCLEOTIDE SEQUENCE [LARGE SCALE GENOMIC DNA]</scope>
    <source>
        <strain evidence="7">SH 714</strain>
    </source>
</reference>
<evidence type="ECO:0000256" key="1">
    <source>
        <dbReference type="ARBA" id="ARBA00007749"/>
    </source>
</evidence>
<dbReference type="SUPFAM" id="SSF56281">
    <property type="entry name" value="Metallo-hydrolase/oxidoreductase"/>
    <property type="match status" value="1"/>
</dbReference>
<evidence type="ECO:0000256" key="4">
    <source>
        <dbReference type="ARBA" id="ARBA00022833"/>
    </source>
</evidence>
<evidence type="ECO:0000313" key="7">
    <source>
        <dbReference type="Proteomes" id="UP000297975"/>
    </source>
</evidence>
<gene>
    <name evidence="6" type="ORF">E3U55_01480</name>
</gene>
<dbReference type="OrthoDB" id="9802897at2"/>
<protein>
    <submittedName>
        <fullName evidence="6">MBL fold metallo-hydrolase</fullName>
    </submittedName>
</protein>
<name>A0A4Y8IZL4_9BACI</name>
<dbReference type="InterPro" id="IPR051013">
    <property type="entry name" value="MBL_superfamily_lactonases"/>
</dbReference>
<comment type="similarity">
    <text evidence="1">Belongs to the metallo-beta-lactamase superfamily.</text>
</comment>
<dbReference type="Pfam" id="PF00753">
    <property type="entry name" value="Lactamase_B"/>
    <property type="match status" value="1"/>
</dbReference>
<organism evidence="6 7">
    <name type="scientific">Filobacillus milosensis</name>
    <dbReference type="NCBI Taxonomy" id="94137"/>
    <lineage>
        <taxon>Bacteria</taxon>
        <taxon>Bacillati</taxon>
        <taxon>Bacillota</taxon>
        <taxon>Bacilli</taxon>
        <taxon>Bacillales</taxon>
        <taxon>Bacillaceae</taxon>
        <taxon>Filobacillus</taxon>
    </lineage>
</organism>
<dbReference type="GO" id="GO:0016787">
    <property type="term" value="F:hydrolase activity"/>
    <property type="evidence" value="ECO:0007669"/>
    <property type="project" value="UniProtKB-KW"/>
</dbReference>
<dbReference type="PANTHER" id="PTHR42978">
    <property type="entry name" value="QUORUM-QUENCHING LACTONASE YTNP-RELATED-RELATED"/>
    <property type="match status" value="1"/>
</dbReference>
<dbReference type="InterPro" id="IPR001279">
    <property type="entry name" value="Metallo-B-lactamas"/>
</dbReference>
<dbReference type="SMART" id="SM00849">
    <property type="entry name" value="Lactamase_B"/>
    <property type="match status" value="1"/>
</dbReference>
<dbReference type="PANTHER" id="PTHR42978:SF6">
    <property type="entry name" value="QUORUM-QUENCHING LACTONASE YTNP-RELATED"/>
    <property type="match status" value="1"/>
</dbReference>
<keyword evidence="4" id="KW-0862">Zinc</keyword>
<comment type="caution">
    <text evidence="6">The sequence shown here is derived from an EMBL/GenBank/DDBJ whole genome shotgun (WGS) entry which is preliminary data.</text>
</comment>
<dbReference type="Gene3D" id="3.60.15.10">
    <property type="entry name" value="Ribonuclease Z/Hydroxyacylglutathione hydrolase-like"/>
    <property type="match status" value="1"/>
</dbReference>
<dbReference type="CDD" id="cd07728">
    <property type="entry name" value="YtnP-like_MBL-fold"/>
    <property type="match status" value="1"/>
</dbReference>
<feature type="domain" description="Metallo-beta-lactamase" evidence="5">
    <location>
        <begin position="50"/>
        <end position="257"/>
    </location>
</feature>
<dbReference type="Proteomes" id="UP000297975">
    <property type="component" value="Unassembled WGS sequence"/>
</dbReference>
<keyword evidence="3 6" id="KW-0378">Hydrolase</keyword>
<keyword evidence="7" id="KW-1185">Reference proteome</keyword>
<dbReference type="GO" id="GO:0046872">
    <property type="term" value="F:metal ion binding"/>
    <property type="evidence" value="ECO:0007669"/>
    <property type="project" value="UniProtKB-KW"/>
</dbReference>
<keyword evidence="2" id="KW-0479">Metal-binding</keyword>
<sequence>METLTVGRAKLTWLNGGVTHMDGGAMFGVVPYPLWSKKYPHNESHQIELRCDSILVQVDGKNMVIDSGIGRDKLNDKQKRNFGVLEETRVEESLEELGLTVNDIDAVLMTHLHFDHANGLTKPEQGELVSQFPNAAIYTSQVEWDEMRNPNMRSKNTYWEENWKPIQHQVETFDQSIEVVPGLTMHHTSGHSDGHSVIKFEDGDDCFIHMADLMPTHAHQNPLWVLAYDDFPVTSVHEKKKLQDEAYDKNCWFVFYHDAYYRAIKYNEERKIKEKVERKRYDYDY</sequence>
<evidence type="ECO:0000256" key="3">
    <source>
        <dbReference type="ARBA" id="ARBA00022801"/>
    </source>
</evidence>
<evidence type="ECO:0000259" key="5">
    <source>
        <dbReference type="SMART" id="SM00849"/>
    </source>
</evidence>
<evidence type="ECO:0000313" key="6">
    <source>
        <dbReference type="EMBL" id="TFB25091.1"/>
    </source>
</evidence>
<dbReference type="EMBL" id="SOPW01000001">
    <property type="protein sequence ID" value="TFB25091.1"/>
    <property type="molecule type" value="Genomic_DNA"/>
</dbReference>
<evidence type="ECO:0000256" key="2">
    <source>
        <dbReference type="ARBA" id="ARBA00022723"/>
    </source>
</evidence>
<dbReference type="RefSeq" id="WP_134338550.1">
    <property type="nucleotide sequence ID" value="NZ_SOPW01000001.1"/>
</dbReference>
<accession>A0A4Y8IZL4</accession>
<dbReference type="InterPro" id="IPR036866">
    <property type="entry name" value="RibonucZ/Hydroxyglut_hydro"/>
</dbReference>